<keyword evidence="6" id="KW-0234">DNA repair</keyword>
<evidence type="ECO:0000256" key="3">
    <source>
        <dbReference type="ARBA" id="ARBA00022763"/>
    </source>
</evidence>
<keyword evidence="10" id="KW-1185">Reference proteome</keyword>
<accession>A0A834HSP2</accession>
<dbReference type="GO" id="GO:0017065">
    <property type="term" value="F:single-strand selective uracil DNA N-glycosylase activity"/>
    <property type="evidence" value="ECO:0007669"/>
    <property type="project" value="InterPro"/>
</dbReference>
<organism evidence="9 10">
    <name type="scientific">Rhynchophorus ferrugineus</name>
    <name type="common">Red palm weevil</name>
    <name type="synonym">Curculio ferrugineus</name>
    <dbReference type="NCBI Taxonomy" id="354439"/>
    <lineage>
        <taxon>Eukaryota</taxon>
        <taxon>Metazoa</taxon>
        <taxon>Ecdysozoa</taxon>
        <taxon>Arthropoda</taxon>
        <taxon>Hexapoda</taxon>
        <taxon>Insecta</taxon>
        <taxon>Pterygota</taxon>
        <taxon>Neoptera</taxon>
        <taxon>Endopterygota</taxon>
        <taxon>Coleoptera</taxon>
        <taxon>Polyphaga</taxon>
        <taxon>Cucujiformia</taxon>
        <taxon>Curculionidae</taxon>
        <taxon>Dryophthorinae</taxon>
        <taxon>Rhynchophorus</taxon>
    </lineage>
</organism>
<reference evidence="9" key="1">
    <citation type="submission" date="2020-08" db="EMBL/GenBank/DDBJ databases">
        <title>Genome sequencing and assembly of the red palm weevil Rhynchophorus ferrugineus.</title>
        <authorList>
            <person name="Dias G.B."/>
            <person name="Bergman C.M."/>
            <person name="Manee M."/>
        </authorList>
    </citation>
    <scope>NUCLEOTIDE SEQUENCE</scope>
    <source>
        <strain evidence="9">AA-2017</strain>
        <tissue evidence="9">Whole larva</tissue>
    </source>
</reference>
<evidence type="ECO:0000256" key="5">
    <source>
        <dbReference type="ARBA" id="ARBA00023125"/>
    </source>
</evidence>
<dbReference type="GO" id="GO:0005634">
    <property type="term" value="C:nucleus"/>
    <property type="evidence" value="ECO:0007669"/>
    <property type="project" value="UniProtKB-SubCell"/>
</dbReference>
<dbReference type="Gene3D" id="3.40.470.10">
    <property type="entry name" value="Uracil-DNA glycosylase-like domain"/>
    <property type="match status" value="1"/>
</dbReference>
<comment type="caution">
    <text evidence="9">The sequence shown here is derived from an EMBL/GenBank/DDBJ whole genome shotgun (WGS) entry which is preliminary data.</text>
</comment>
<dbReference type="InterPro" id="IPR039134">
    <property type="entry name" value="SMUG1"/>
</dbReference>
<evidence type="ECO:0000313" key="10">
    <source>
        <dbReference type="Proteomes" id="UP000625711"/>
    </source>
</evidence>
<evidence type="ECO:0000259" key="8">
    <source>
        <dbReference type="Pfam" id="PF03167"/>
    </source>
</evidence>
<dbReference type="Pfam" id="PF03167">
    <property type="entry name" value="UDG"/>
    <property type="match status" value="1"/>
</dbReference>
<dbReference type="GO" id="GO:0006284">
    <property type="term" value="P:base-excision repair"/>
    <property type="evidence" value="ECO:0007669"/>
    <property type="project" value="InterPro"/>
</dbReference>
<sequence>MLRNKLLNIKSDETKECFYFGGESTSFDDPPNVSEYFSNANSTNSKSVCAEIVEIQRSLSQKLKGMNFLSSRIKYVYDPTDYASEPSEKYIEEYCQDTKEVLFVGMNPGPFGMCQTGVPFGDTKWVKNWLGIEGKVDKPLPECPARPVEGFKCTKKEQSGHRFWSLFSELCHIPEKFFKHAFLYNYCPLAFMDNNGRNITPADEKNKDLESVCDQYFLKIINVLKPQMIVGIGRYVEKRIGAIIKTVEVKPQNHDLLKYFK</sequence>
<dbReference type="CDD" id="cd19374">
    <property type="entry name" value="UDG-F3_SMUG1-like"/>
    <property type="match status" value="1"/>
</dbReference>
<evidence type="ECO:0000256" key="1">
    <source>
        <dbReference type="ARBA" id="ARBA00004123"/>
    </source>
</evidence>
<dbReference type="InterPro" id="IPR005122">
    <property type="entry name" value="Uracil-DNA_glycosylase-like"/>
</dbReference>
<dbReference type="FunFam" id="3.40.470.10:FF:000005">
    <property type="entry name" value="Single-strand selective monofunctional uracil DNA glycosylase"/>
    <property type="match status" value="1"/>
</dbReference>
<dbReference type="PANTHER" id="PTHR13235:SF2">
    <property type="entry name" value="SINGLE-STRAND SELECTIVE MONOFUNCTIONAL URACIL DNA GLYCOSYLASE"/>
    <property type="match status" value="1"/>
</dbReference>
<dbReference type="SUPFAM" id="SSF52141">
    <property type="entry name" value="Uracil-DNA glycosylase-like"/>
    <property type="match status" value="1"/>
</dbReference>
<keyword evidence="3" id="KW-0227">DNA damage</keyword>
<keyword evidence="5" id="KW-0238">DNA-binding</keyword>
<evidence type="ECO:0000256" key="6">
    <source>
        <dbReference type="ARBA" id="ARBA00023204"/>
    </source>
</evidence>
<dbReference type="AlphaFoldDB" id="A0A834HSP2"/>
<keyword evidence="4" id="KW-0378">Hydrolase</keyword>
<dbReference type="Proteomes" id="UP000625711">
    <property type="component" value="Unassembled WGS sequence"/>
</dbReference>
<feature type="domain" description="Uracil-DNA glycosylase-like" evidence="8">
    <location>
        <begin position="94"/>
        <end position="240"/>
    </location>
</feature>
<name>A0A834HSP2_RHYFE</name>
<comment type="subcellular location">
    <subcellularLocation>
        <location evidence="1">Nucleus</location>
    </subcellularLocation>
</comment>
<evidence type="ECO:0000256" key="7">
    <source>
        <dbReference type="ARBA" id="ARBA00023242"/>
    </source>
</evidence>
<dbReference type="InterPro" id="IPR036895">
    <property type="entry name" value="Uracil-DNA_glycosylase-like_sf"/>
</dbReference>
<evidence type="ECO:0000313" key="9">
    <source>
        <dbReference type="EMBL" id="KAF7265191.1"/>
    </source>
</evidence>
<comment type="similarity">
    <text evidence="2">Belongs to the uracil-DNA glycosylase (UDG) superfamily. SMUG1 family.</text>
</comment>
<gene>
    <name evidence="9" type="ORF">GWI33_021384</name>
</gene>
<dbReference type="OrthoDB" id="408702at2759"/>
<keyword evidence="7" id="KW-0539">Nucleus</keyword>
<protein>
    <recommendedName>
        <fullName evidence="8">Uracil-DNA glycosylase-like domain-containing protein</fullName>
    </recommendedName>
</protein>
<dbReference type="GO" id="GO:0000703">
    <property type="term" value="F:oxidized pyrimidine nucleobase lesion DNA N-glycosylase activity"/>
    <property type="evidence" value="ECO:0007669"/>
    <property type="project" value="TreeGrafter"/>
</dbReference>
<dbReference type="EMBL" id="JAACXV010014640">
    <property type="protein sequence ID" value="KAF7265191.1"/>
    <property type="molecule type" value="Genomic_DNA"/>
</dbReference>
<dbReference type="GO" id="GO:0003677">
    <property type="term" value="F:DNA binding"/>
    <property type="evidence" value="ECO:0007669"/>
    <property type="project" value="UniProtKB-KW"/>
</dbReference>
<dbReference type="PANTHER" id="PTHR13235">
    <property type="entry name" value="SINGLE-STRAND SELECTIVE MONOFUNCTIONAL URACIL DNA GLYCOSYLASE"/>
    <property type="match status" value="1"/>
</dbReference>
<evidence type="ECO:0000256" key="2">
    <source>
        <dbReference type="ARBA" id="ARBA00007889"/>
    </source>
</evidence>
<evidence type="ECO:0000256" key="4">
    <source>
        <dbReference type="ARBA" id="ARBA00022801"/>
    </source>
</evidence>
<proteinExistence type="inferred from homology"/>